<reference evidence="5" key="1">
    <citation type="journal article" date="2022" name="Int. J. Syst. Evol. Microbiol.">
        <title>Pseudomonas aegrilactucae sp. nov. and Pseudomonas morbosilactucae sp. nov., pathogens causing bacterial rot of lettuce in Japan.</title>
        <authorList>
            <person name="Sawada H."/>
            <person name="Fujikawa T."/>
            <person name="Satou M."/>
        </authorList>
    </citation>
    <scope>NUCLEOTIDE SEQUENCE</scope>
    <source>
        <strain evidence="5">MAFF 301350</strain>
    </source>
</reference>
<feature type="domain" description="Phosphoribosyl-dephospho-CoA transferase MdcG C-terminal" evidence="3">
    <location>
        <begin position="87"/>
        <end position="201"/>
    </location>
</feature>
<dbReference type="InterPro" id="IPR049180">
    <property type="entry name" value="MdcG_C"/>
</dbReference>
<reference evidence="5" key="2">
    <citation type="journal article" date="2023" name="Plant Pathol.">
        <title>Dismantling and reorganizing Pseudomonas marginalis sensu#lato.</title>
        <authorList>
            <person name="Sawada H."/>
            <person name="Fujikawa T."/>
            <person name="Satou M."/>
        </authorList>
    </citation>
    <scope>NUCLEOTIDE SEQUENCE</scope>
    <source>
        <strain evidence="5">MAFF 301350</strain>
    </source>
</reference>
<dbReference type="NCBIfam" id="NF002332">
    <property type="entry name" value="PRK01293.1"/>
    <property type="match status" value="1"/>
</dbReference>
<evidence type="ECO:0000256" key="2">
    <source>
        <dbReference type="ARBA" id="ARBA00022695"/>
    </source>
</evidence>
<dbReference type="EMBL" id="JAHTBI010000012">
    <property type="protein sequence ID" value="MBV6286467.1"/>
    <property type="molecule type" value="Genomic_DNA"/>
</dbReference>
<dbReference type="GO" id="GO:0016779">
    <property type="term" value="F:nucleotidyltransferase activity"/>
    <property type="evidence" value="ECO:0007669"/>
    <property type="project" value="UniProtKB-KW"/>
</dbReference>
<dbReference type="InterPro" id="IPR048903">
    <property type="entry name" value="MdcG_N"/>
</dbReference>
<proteinExistence type="predicted"/>
<name>A0A9Q2XHW2_9PSED</name>
<dbReference type="Pfam" id="PF10620">
    <property type="entry name" value="MdcG"/>
    <property type="match status" value="1"/>
</dbReference>
<keyword evidence="1" id="KW-0808">Transferase</keyword>
<comment type="caution">
    <text evidence="5">The sequence shown here is derived from an EMBL/GenBank/DDBJ whole genome shotgun (WGS) entry which is preliminary data.</text>
</comment>
<evidence type="ECO:0000259" key="3">
    <source>
        <dbReference type="Pfam" id="PF10620"/>
    </source>
</evidence>
<protein>
    <submittedName>
        <fullName evidence="5">Malonate decarboxylase holo-ACP synthase</fullName>
    </submittedName>
</protein>
<dbReference type="RefSeq" id="WP_217974110.1">
    <property type="nucleotide sequence ID" value="NZ_JAHTBI010000012.1"/>
</dbReference>
<feature type="domain" description="Phosphoribosyl-dephospho-CoA transferase MdcG N-terminal" evidence="4">
    <location>
        <begin position="9"/>
        <end position="79"/>
    </location>
</feature>
<dbReference type="Proteomes" id="UP001106592">
    <property type="component" value="Unassembled WGS sequence"/>
</dbReference>
<evidence type="ECO:0000256" key="1">
    <source>
        <dbReference type="ARBA" id="ARBA00022679"/>
    </source>
</evidence>
<evidence type="ECO:0000259" key="4">
    <source>
        <dbReference type="Pfam" id="PF20866"/>
    </source>
</evidence>
<dbReference type="Pfam" id="PF20866">
    <property type="entry name" value="MdcG_N"/>
    <property type="match status" value="1"/>
</dbReference>
<sequence>MQLTAIPLPHDLLWGMAPAHLPPHAPQWAIEALRLGQPVVVRRAVVASDWVAVGIRGASREQRLAAVMPLDAIERIVQPEHLTHLAPATAHWPALHTVHHLRPLLDALGLPWGISGSAGFELASGIAAVHADSDLDLILRAELPLSQPFAANLLAQLQGHACRVDLQVQTPLGAVALAELAGSRPQVLLKCAEGARLVDSPWQVAA</sequence>
<accession>A0A9Q2XHW2</accession>
<dbReference type="AlphaFoldDB" id="A0A9Q2XHW2"/>
<dbReference type="InterPro" id="IPR017557">
    <property type="entry name" value="Holo-ACP_synthase"/>
</dbReference>
<gene>
    <name evidence="5" type="ORF">KUO17_05330</name>
</gene>
<dbReference type="NCBIfam" id="TIGR03135">
    <property type="entry name" value="malonate_mdcG"/>
    <property type="match status" value="1"/>
</dbReference>
<evidence type="ECO:0000313" key="6">
    <source>
        <dbReference type="Proteomes" id="UP001106592"/>
    </source>
</evidence>
<keyword evidence="6" id="KW-1185">Reference proteome</keyword>
<keyword evidence="2" id="KW-0548">Nucleotidyltransferase</keyword>
<organism evidence="5 6">
    <name type="scientific">Pseudomonas aegrilactucae</name>
    <dbReference type="NCBI Taxonomy" id="2854028"/>
    <lineage>
        <taxon>Bacteria</taxon>
        <taxon>Pseudomonadati</taxon>
        <taxon>Pseudomonadota</taxon>
        <taxon>Gammaproteobacteria</taxon>
        <taxon>Pseudomonadales</taxon>
        <taxon>Pseudomonadaceae</taxon>
        <taxon>Pseudomonas</taxon>
    </lineage>
</organism>
<evidence type="ECO:0000313" key="5">
    <source>
        <dbReference type="EMBL" id="MBV6286467.1"/>
    </source>
</evidence>